<dbReference type="Pfam" id="PF16118">
    <property type="entry name" value="DUF4834"/>
    <property type="match status" value="1"/>
</dbReference>
<gene>
    <name evidence="1" type="ORF">EHW67_16550</name>
</gene>
<dbReference type="InterPro" id="IPR032272">
    <property type="entry name" value="DUF4834"/>
</dbReference>
<protein>
    <submittedName>
        <fullName evidence="1">DUF4834 family protein</fullName>
    </submittedName>
</protein>
<reference evidence="1 2" key="1">
    <citation type="submission" date="2018-11" db="EMBL/GenBank/DDBJ databases">
        <title>Arenibacter aquaticus sp.nov., a marine bacterium isolated from surface seawater in the South China Sea.</title>
        <authorList>
            <person name="Guo J."/>
            <person name="Sun J."/>
        </authorList>
    </citation>
    <scope>NUCLEOTIDE SEQUENCE [LARGE SCALE GENOMIC DNA]</scope>
    <source>
        <strain evidence="1 2">GUO666</strain>
    </source>
</reference>
<name>A0A430JYJ8_9FLAO</name>
<comment type="caution">
    <text evidence="1">The sequence shown here is derived from an EMBL/GenBank/DDBJ whole genome shotgun (WGS) entry which is preliminary data.</text>
</comment>
<dbReference type="OrthoDB" id="1123055at2"/>
<proteinExistence type="predicted"/>
<evidence type="ECO:0000313" key="1">
    <source>
        <dbReference type="EMBL" id="RTE51818.1"/>
    </source>
</evidence>
<organism evidence="1 2">
    <name type="scientific">Arenibacter aquaticus</name>
    <dbReference type="NCBI Taxonomy" id="2489054"/>
    <lineage>
        <taxon>Bacteria</taxon>
        <taxon>Pseudomonadati</taxon>
        <taxon>Bacteroidota</taxon>
        <taxon>Flavobacteriia</taxon>
        <taxon>Flavobacteriales</taxon>
        <taxon>Flavobacteriaceae</taxon>
        <taxon>Arenibacter</taxon>
    </lineage>
</organism>
<dbReference type="EMBL" id="RQPJ01000021">
    <property type="protein sequence ID" value="RTE51818.1"/>
    <property type="molecule type" value="Genomic_DNA"/>
</dbReference>
<sequence length="87" mass="10226">MGFLKTILIVLLVYYSLKLLAKWFAPRLFRYAAKKTEEHFKEKFEGFADQNRTAEEQVGDVIIEKKTKKKTSSSNKVGEYIDFEEIE</sequence>
<dbReference type="RefSeq" id="WP_126163504.1">
    <property type="nucleotide sequence ID" value="NZ_RQPJ01000021.1"/>
</dbReference>
<evidence type="ECO:0000313" key="2">
    <source>
        <dbReference type="Proteomes" id="UP000267585"/>
    </source>
</evidence>
<dbReference type="Proteomes" id="UP000267585">
    <property type="component" value="Unassembled WGS sequence"/>
</dbReference>
<accession>A0A430JYJ8</accession>
<keyword evidence="2" id="KW-1185">Reference proteome</keyword>
<dbReference type="AlphaFoldDB" id="A0A430JYJ8"/>